<feature type="domain" description="Cyclic nucleotide-binding" evidence="4">
    <location>
        <begin position="11"/>
        <end position="65"/>
    </location>
</feature>
<gene>
    <name evidence="6" type="ORF">ACFPFU_07180</name>
</gene>
<sequence length="212" mass="24439">MEWLSENKNVYTVPKGQFIFQEGSLVHGVYFIYHGKVKVISTNQEGKSHTVRLASDGHVLGHMSLDKELYAIGAVALETSQICFVENEIFYHTFVTNPDFALQAMMFYSRELRKSEMRTKCFAQMSTEEKIIYALIYITETFGLDRQKRIEINLGRQEIADIAGTNAEQVSRSVTQLKEKKIITLENKDIIISDFKALKQRLSRYFASEIFN</sequence>
<proteinExistence type="predicted"/>
<dbReference type="PROSITE" id="PS51063">
    <property type="entry name" value="HTH_CRP_2"/>
    <property type="match status" value="1"/>
</dbReference>
<evidence type="ECO:0000256" key="2">
    <source>
        <dbReference type="ARBA" id="ARBA00023125"/>
    </source>
</evidence>
<dbReference type="Gene3D" id="2.60.120.10">
    <property type="entry name" value="Jelly Rolls"/>
    <property type="match status" value="1"/>
</dbReference>
<dbReference type="PANTHER" id="PTHR24567:SF28">
    <property type="entry name" value="LISTERIOLYSIN REGULATORY PROTEIN"/>
    <property type="match status" value="1"/>
</dbReference>
<dbReference type="PRINTS" id="PR00034">
    <property type="entry name" value="HTHCRP"/>
</dbReference>
<evidence type="ECO:0000256" key="1">
    <source>
        <dbReference type="ARBA" id="ARBA00023015"/>
    </source>
</evidence>
<comment type="caution">
    <text evidence="6">The sequence shown here is derived from an EMBL/GenBank/DDBJ whole genome shotgun (WGS) entry which is preliminary data.</text>
</comment>
<dbReference type="RefSeq" id="WP_377062947.1">
    <property type="nucleotide sequence ID" value="NZ_JBHSJJ010000003.1"/>
</dbReference>
<evidence type="ECO:0000256" key="3">
    <source>
        <dbReference type="ARBA" id="ARBA00023163"/>
    </source>
</evidence>
<dbReference type="EMBL" id="JBHSJJ010000003">
    <property type="protein sequence ID" value="MFC4871463.1"/>
    <property type="molecule type" value="Genomic_DNA"/>
</dbReference>
<dbReference type="Pfam" id="PF00027">
    <property type="entry name" value="cNMP_binding"/>
    <property type="match status" value="1"/>
</dbReference>
<dbReference type="InterPro" id="IPR014710">
    <property type="entry name" value="RmlC-like_jellyroll"/>
</dbReference>
<accession>A0ABV9SYY1</accession>
<dbReference type="InterPro" id="IPR012318">
    <property type="entry name" value="HTH_CRP"/>
</dbReference>
<dbReference type="InterPro" id="IPR018490">
    <property type="entry name" value="cNMP-bd_dom_sf"/>
</dbReference>
<dbReference type="PROSITE" id="PS50042">
    <property type="entry name" value="CNMP_BINDING_3"/>
    <property type="match status" value="1"/>
</dbReference>
<evidence type="ECO:0000313" key="7">
    <source>
        <dbReference type="Proteomes" id="UP001595818"/>
    </source>
</evidence>
<organism evidence="6 7">
    <name type="scientific">Negadavirga shengliensis</name>
    <dbReference type="NCBI Taxonomy" id="1389218"/>
    <lineage>
        <taxon>Bacteria</taxon>
        <taxon>Pseudomonadati</taxon>
        <taxon>Bacteroidota</taxon>
        <taxon>Cytophagia</taxon>
        <taxon>Cytophagales</taxon>
        <taxon>Cyclobacteriaceae</taxon>
        <taxon>Negadavirga</taxon>
    </lineage>
</organism>
<evidence type="ECO:0000259" key="5">
    <source>
        <dbReference type="PROSITE" id="PS51063"/>
    </source>
</evidence>
<dbReference type="SUPFAM" id="SSF51206">
    <property type="entry name" value="cAMP-binding domain-like"/>
    <property type="match status" value="1"/>
</dbReference>
<dbReference type="SUPFAM" id="SSF46785">
    <property type="entry name" value="Winged helix' DNA-binding domain"/>
    <property type="match status" value="1"/>
</dbReference>
<dbReference type="CDD" id="cd00038">
    <property type="entry name" value="CAP_ED"/>
    <property type="match status" value="1"/>
</dbReference>
<keyword evidence="2" id="KW-0238">DNA-binding</keyword>
<evidence type="ECO:0000259" key="4">
    <source>
        <dbReference type="PROSITE" id="PS50042"/>
    </source>
</evidence>
<dbReference type="InterPro" id="IPR050397">
    <property type="entry name" value="Env_Response_Regulators"/>
</dbReference>
<dbReference type="InterPro" id="IPR036390">
    <property type="entry name" value="WH_DNA-bd_sf"/>
</dbReference>
<feature type="domain" description="HTH crp-type" evidence="5">
    <location>
        <begin position="125"/>
        <end position="196"/>
    </location>
</feature>
<dbReference type="PANTHER" id="PTHR24567">
    <property type="entry name" value="CRP FAMILY TRANSCRIPTIONAL REGULATORY PROTEIN"/>
    <property type="match status" value="1"/>
</dbReference>
<dbReference type="InterPro" id="IPR000595">
    <property type="entry name" value="cNMP-bd_dom"/>
</dbReference>
<dbReference type="SMART" id="SM00419">
    <property type="entry name" value="HTH_CRP"/>
    <property type="match status" value="1"/>
</dbReference>
<name>A0ABV9SYY1_9BACT</name>
<keyword evidence="1" id="KW-0805">Transcription regulation</keyword>
<keyword evidence="3" id="KW-0804">Transcription</keyword>
<reference evidence="7" key="1">
    <citation type="journal article" date="2019" name="Int. J. Syst. Evol. Microbiol.">
        <title>The Global Catalogue of Microorganisms (GCM) 10K type strain sequencing project: providing services to taxonomists for standard genome sequencing and annotation.</title>
        <authorList>
            <consortium name="The Broad Institute Genomics Platform"/>
            <consortium name="The Broad Institute Genome Sequencing Center for Infectious Disease"/>
            <person name="Wu L."/>
            <person name="Ma J."/>
        </authorList>
    </citation>
    <scope>NUCLEOTIDE SEQUENCE [LARGE SCALE GENOMIC DNA]</scope>
    <source>
        <strain evidence="7">CGMCC 4.7466</strain>
    </source>
</reference>
<dbReference type="Proteomes" id="UP001595818">
    <property type="component" value="Unassembled WGS sequence"/>
</dbReference>
<keyword evidence="7" id="KW-1185">Reference proteome</keyword>
<protein>
    <submittedName>
        <fullName evidence="6">Crp/Fnr family transcriptional regulator</fullName>
    </submittedName>
</protein>
<evidence type="ECO:0000313" key="6">
    <source>
        <dbReference type="EMBL" id="MFC4871463.1"/>
    </source>
</evidence>
<dbReference type="Pfam" id="PF13545">
    <property type="entry name" value="HTH_Crp_2"/>
    <property type="match status" value="1"/>
</dbReference>